<evidence type="ECO:0000256" key="9">
    <source>
        <dbReference type="ARBA" id="ARBA00023284"/>
    </source>
</evidence>
<evidence type="ECO:0000256" key="6">
    <source>
        <dbReference type="ARBA" id="ARBA00023002"/>
    </source>
</evidence>
<reference evidence="12 13" key="1">
    <citation type="submission" date="2018-05" db="EMBL/GenBank/DDBJ databases">
        <title>Amnibacterium sp. M8JJ-5, whole genome shotgun sequence.</title>
        <authorList>
            <person name="Tuo L."/>
        </authorList>
    </citation>
    <scope>NUCLEOTIDE SEQUENCE [LARGE SCALE GENOMIC DNA]</scope>
    <source>
        <strain evidence="12 13">M8JJ-5</strain>
    </source>
</reference>
<protein>
    <recommendedName>
        <fullName evidence="11">Vitamin K epoxide reductase domain-containing protein</fullName>
    </recommendedName>
</protein>
<dbReference type="SMART" id="SM00756">
    <property type="entry name" value="VKc"/>
    <property type="match status" value="1"/>
</dbReference>
<dbReference type="InterPro" id="IPR038354">
    <property type="entry name" value="VKOR_sf"/>
</dbReference>
<evidence type="ECO:0000256" key="8">
    <source>
        <dbReference type="ARBA" id="ARBA00023157"/>
    </source>
</evidence>
<evidence type="ECO:0000256" key="4">
    <source>
        <dbReference type="ARBA" id="ARBA00022719"/>
    </source>
</evidence>
<sequence>MTSTNAATSTAPARQPVAIAILFIITGLVGLFGAFQLTIERFALIANPEVPLSCDINPFVSCGPVIQSWQGSLFGFPNPLIGLMTFTAPVFVGVAILAGARFPRWFWALYNVGLLGAIVFIHWLMTQTVFVIGTLCPYCMLVWLVTIPLFWYGTVNNLARNFGLSGSAQHFFQRLLPWTWVIVAIDYAVIIGIILNNFPLLLTVLFS</sequence>
<evidence type="ECO:0000259" key="11">
    <source>
        <dbReference type="SMART" id="SM00756"/>
    </source>
</evidence>
<dbReference type="AlphaFoldDB" id="A0A2V1HNX4"/>
<keyword evidence="3 10" id="KW-0812">Transmembrane</keyword>
<comment type="similarity">
    <text evidence="2">Belongs to the VKOR family.</text>
</comment>
<keyword evidence="8" id="KW-1015">Disulfide bond</keyword>
<keyword evidence="13" id="KW-1185">Reference proteome</keyword>
<keyword evidence="5 10" id="KW-1133">Transmembrane helix</keyword>
<keyword evidence="6" id="KW-0560">Oxidoreductase</keyword>
<evidence type="ECO:0000256" key="3">
    <source>
        <dbReference type="ARBA" id="ARBA00022692"/>
    </source>
</evidence>
<feature type="domain" description="Vitamin K epoxide reductase" evidence="11">
    <location>
        <begin position="16"/>
        <end position="157"/>
    </location>
</feature>
<dbReference type="CDD" id="cd12922">
    <property type="entry name" value="VKOR_5"/>
    <property type="match status" value="1"/>
</dbReference>
<gene>
    <name evidence="12" type="ORF">DDQ50_09760</name>
</gene>
<evidence type="ECO:0000256" key="7">
    <source>
        <dbReference type="ARBA" id="ARBA00023136"/>
    </source>
</evidence>
<dbReference type="GO" id="GO:0016491">
    <property type="term" value="F:oxidoreductase activity"/>
    <property type="evidence" value="ECO:0007669"/>
    <property type="project" value="UniProtKB-KW"/>
</dbReference>
<evidence type="ECO:0000256" key="5">
    <source>
        <dbReference type="ARBA" id="ARBA00022989"/>
    </source>
</evidence>
<evidence type="ECO:0000313" key="12">
    <source>
        <dbReference type="EMBL" id="PVZ94031.1"/>
    </source>
</evidence>
<feature type="transmembrane region" description="Helical" evidence="10">
    <location>
        <begin position="175"/>
        <end position="195"/>
    </location>
</feature>
<keyword evidence="9" id="KW-0676">Redox-active center</keyword>
<dbReference type="GO" id="GO:0016020">
    <property type="term" value="C:membrane"/>
    <property type="evidence" value="ECO:0007669"/>
    <property type="project" value="UniProtKB-SubCell"/>
</dbReference>
<dbReference type="EMBL" id="QEOP01000002">
    <property type="protein sequence ID" value="PVZ94031.1"/>
    <property type="molecule type" value="Genomic_DNA"/>
</dbReference>
<evidence type="ECO:0000256" key="2">
    <source>
        <dbReference type="ARBA" id="ARBA00006214"/>
    </source>
</evidence>
<dbReference type="InterPro" id="IPR012932">
    <property type="entry name" value="VKOR"/>
</dbReference>
<evidence type="ECO:0000313" key="13">
    <source>
        <dbReference type="Proteomes" id="UP000244893"/>
    </source>
</evidence>
<organism evidence="12 13">
    <name type="scientific">Amnibacterium flavum</name>
    <dbReference type="NCBI Taxonomy" id="2173173"/>
    <lineage>
        <taxon>Bacteria</taxon>
        <taxon>Bacillati</taxon>
        <taxon>Actinomycetota</taxon>
        <taxon>Actinomycetes</taxon>
        <taxon>Micrococcales</taxon>
        <taxon>Microbacteriaceae</taxon>
        <taxon>Amnibacterium</taxon>
    </lineage>
</organism>
<dbReference type="RefSeq" id="WP_116756545.1">
    <property type="nucleotide sequence ID" value="NZ_JBHUEX010000001.1"/>
</dbReference>
<feature type="transmembrane region" description="Helical" evidence="10">
    <location>
        <begin position="130"/>
        <end position="154"/>
    </location>
</feature>
<evidence type="ECO:0000256" key="1">
    <source>
        <dbReference type="ARBA" id="ARBA00004141"/>
    </source>
</evidence>
<dbReference type="OrthoDB" id="9783799at2"/>
<evidence type="ECO:0000256" key="10">
    <source>
        <dbReference type="SAM" id="Phobius"/>
    </source>
</evidence>
<feature type="transmembrane region" description="Helical" evidence="10">
    <location>
        <begin position="105"/>
        <end position="124"/>
    </location>
</feature>
<comment type="subcellular location">
    <subcellularLocation>
        <location evidence="1">Membrane</location>
        <topology evidence="1">Multi-pass membrane protein</topology>
    </subcellularLocation>
</comment>
<proteinExistence type="inferred from homology"/>
<dbReference type="InterPro" id="IPR041714">
    <property type="entry name" value="VKOR_Actinobacteria"/>
</dbReference>
<feature type="transmembrane region" description="Helical" evidence="10">
    <location>
        <begin position="17"/>
        <end position="39"/>
    </location>
</feature>
<dbReference type="Gene3D" id="1.20.1440.130">
    <property type="entry name" value="VKOR domain"/>
    <property type="match status" value="1"/>
</dbReference>
<keyword evidence="7 10" id="KW-0472">Membrane</keyword>
<comment type="caution">
    <text evidence="12">The sequence shown here is derived from an EMBL/GenBank/DDBJ whole genome shotgun (WGS) entry which is preliminary data.</text>
</comment>
<dbReference type="GO" id="GO:0048038">
    <property type="term" value="F:quinone binding"/>
    <property type="evidence" value="ECO:0007669"/>
    <property type="project" value="UniProtKB-KW"/>
</dbReference>
<dbReference type="Proteomes" id="UP000244893">
    <property type="component" value="Unassembled WGS sequence"/>
</dbReference>
<dbReference type="Pfam" id="PF07884">
    <property type="entry name" value="VKOR"/>
    <property type="match status" value="1"/>
</dbReference>
<name>A0A2V1HNX4_9MICO</name>
<accession>A0A2V1HNX4</accession>
<keyword evidence="4" id="KW-0874">Quinone</keyword>
<feature type="transmembrane region" description="Helical" evidence="10">
    <location>
        <begin position="80"/>
        <end position="98"/>
    </location>
</feature>